<dbReference type="STRING" id="198312.SAMN02745193_02313"/>
<sequence length="241" mass="25411">MTSPKFHSRQRRKLSLPLLAGIVLLHVAALYGLARALAPDFTASVEREIVSAFTVTVTAPPDPPPPENQPEPDEGAQGDPGRDAVPQPVTQPSPPRNLREEQARPRASSTGTATRSGATEAGEGTGAAGSGLGTGSGNRGSGRGGVAVTRPVHISGSIDNARDFPVPDGGRGARQGTEVIVRVIVGTDGRARDCTIFRPSPDPEADRITCELVEARLRFRPAMDAAGNPVAAPFFWRQRWF</sequence>
<reference evidence="4" key="1">
    <citation type="submission" date="2016-12" db="EMBL/GenBank/DDBJ databases">
        <authorList>
            <person name="Varghese N."/>
            <person name="Submissions S."/>
        </authorList>
    </citation>
    <scope>NUCLEOTIDE SEQUENCE [LARGE SCALE GENOMIC DNA]</scope>
    <source>
        <strain evidence="4">DSM 11032</strain>
    </source>
</reference>
<protein>
    <submittedName>
        <fullName evidence="3">Protein TonB</fullName>
    </submittedName>
</protein>
<dbReference type="AlphaFoldDB" id="A0A1M7ST67"/>
<evidence type="ECO:0000259" key="2">
    <source>
        <dbReference type="Pfam" id="PF03544"/>
    </source>
</evidence>
<organism evidence="3 4">
    <name type="scientific">Erythrobacter sanguineus</name>
    <dbReference type="NCBI Taxonomy" id="198312"/>
    <lineage>
        <taxon>Bacteria</taxon>
        <taxon>Pseudomonadati</taxon>
        <taxon>Pseudomonadota</taxon>
        <taxon>Alphaproteobacteria</taxon>
        <taxon>Sphingomonadales</taxon>
        <taxon>Erythrobacteraceae</taxon>
        <taxon>Erythrobacter/Porphyrobacter group</taxon>
        <taxon>Erythrobacter</taxon>
    </lineage>
</organism>
<evidence type="ECO:0000256" key="1">
    <source>
        <dbReference type="SAM" id="MobiDB-lite"/>
    </source>
</evidence>
<feature type="region of interest" description="Disordered" evidence="1">
    <location>
        <begin position="56"/>
        <end position="148"/>
    </location>
</feature>
<gene>
    <name evidence="3" type="ORF">SAMN02745193_02313</name>
</gene>
<feature type="compositionally biased region" description="Low complexity" evidence="1">
    <location>
        <begin position="106"/>
        <end position="122"/>
    </location>
</feature>
<evidence type="ECO:0000313" key="4">
    <source>
        <dbReference type="Proteomes" id="UP000184391"/>
    </source>
</evidence>
<evidence type="ECO:0000313" key="3">
    <source>
        <dbReference type="EMBL" id="SHN61631.1"/>
    </source>
</evidence>
<dbReference type="OrthoDB" id="7390536at2"/>
<dbReference type="Gene3D" id="3.30.1150.10">
    <property type="match status" value="1"/>
</dbReference>
<name>A0A1M7ST67_9SPHN</name>
<dbReference type="Proteomes" id="UP000184391">
    <property type="component" value="Unassembled WGS sequence"/>
</dbReference>
<dbReference type="InterPro" id="IPR037682">
    <property type="entry name" value="TonB_C"/>
</dbReference>
<feature type="domain" description="TonB C-terminal" evidence="2">
    <location>
        <begin position="173"/>
        <end position="232"/>
    </location>
</feature>
<keyword evidence="4" id="KW-1185">Reference proteome</keyword>
<dbReference type="EMBL" id="FRDF01000013">
    <property type="protein sequence ID" value="SHN61631.1"/>
    <property type="molecule type" value="Genomic_DNA"/>
</dbReference>
<dbReference type="GO" id="GO:0055085">
    <property type="term" value="P:transmembrane transport"/>
    <property type="evidence" value="ECO:0007669"/>
    <property type="project" value="InterPro"/>
</dbReference>
<dbReference type="Pfam" id="PF03544">
    <property type="entry name" value="TonB_C"/>
    <property type="match status" value="1"/>
</dbReference>
<accession>A0A1M7ST67</accession>
<dbReference type="SUPFAM" id="SSF74653">
    <property type="entry name" value="TolA/TonB C-terminal domain"/>
    <property type="match status" value="1"/>
</dbReference>
<proteinExistence type="predicted"/>
<dbReference type="RefSeq" id="WP_072675158.1">
    <property type="nucleotide sequence ID" value="NZ_FRDF01000013.1"/>
</dbReference>
<feature type="compositionally biased region" description="Pro residues" evidence="1">
    <location>
        <begin position="60"/>
        <end position="69"/>
    </location>
</feature>
<feature type="compositionally biased region" description="Gly residues" evidence="1">
    <location>
        <begin position="123"/>
        <end position="145"/>
    </location>
</feature>